<feature type="transmembrane region" description="Helical" evidence="1">
    <location>
        <begin position="203"/>
        <end position="222"/>
    </location>
</feature>
<evidence type="ECO:0000313" key="3">
    <source>
        <dbReference type="Proteomes" id="UP001356308"/>
    </source>
</evidence>
<dbReference type="Proteomes" id="UP001356308">
    <property type="component" value="Unassembled WGS sequence"/>
</dbReference>
<feature type="transmembrane region" description="Helical" evidence="1">
    <location>
        <begin position="77"/>
        <end position="94"/>
    </location>
</feature>
<dbReference type="EMBL" id="JAZDDG010000001">
    <property type="protein sequence ID" value="MEE1974459.1"/>
    <property type="molecule type" value="Genomic_DNA"/>
</dbReference>
<gene>
    <name evidence="2" type="ORF">V1I91_00140</name>
</gene>
<keyword evidence="3" id="KW-1185">Reference proteome</keyword>
<reference evidence="2 3" key="1">
    <citation type="submission" date="2024-01" db="EMBL/GenBank/DDBJ databases">
        <title>Maribacter spp. originated from different algae showed divergent polysaccharides utilization ability.</title>
        <authorList>
            <person name="Wang H."/>
            <person name="Wu Y."/>
        </authorList>
    </citation>
    <scope>NUCLEOTIDE SEQUENCE [LARGE SCALE GENOMIC DNA]</scope>
    <source>
        <strain evidence="2 3">PR1</strain>
    </source>
</reference>
<comment type="caution">
    <text evidence="2">The sequence shown here is derived from an EMBL/GenBank/DDBJ whole genome shotgun (WGS) entry which is preliminary data.</text>
</comment>
<dbReference type="RefSeq" id="WP_272649303.1">
    <property type="nucleotide sequence ID" value="NZ_JAZDDG010000001.1"/>
</dbReference>
<name>A0ABU7INJ8_9FLAO</name>
<accession>A0ABU7INJ8</accession>
<sequence>MYQDIIDFLQRSYFVIAYGITLILSIITYQKYFDTQFKYLPAILAYTLLNEILGYFIRYYPEFSFFPNLKDARVNEIIYNLYDLIFFPFFYYAYWKLIENETYKKWIKTLGISAMLSFAISCLFQNPMYTTLYYANAIASWVLLICIVLYFKDKQKTHKTISQPYNLVFWVSIGLFLFHIFSPFLFLIGYLRYDLWLAYNLKNILHFLIIMMYLSFCIGFIINRKKAFG</sequence>
<evidence type="ECO:0000256" key="1">
    <source>
        <dbReference type="SAM" id="Phobius"/>
    </source>
</evidence>
<proteinExistence type="predicted"/>
<keyword evidence="1" id="KW-0472">Membrane</keyword>
<evidence type="ECO:0000313" key="2">
    <source>
        <dbReference type="EMBL" id="MEE1974459.1"/>
    </source>
</evidence>
<feature type="transmembrane region" description="Helical" evidence="1">
    <location>
        <begin position="132"/>
        <end position="151"/>
    </location>
</feature>
<organism evidence="2 3">
    <name type="scientific">Maribacter cobaltidurans</name>
    <dbReference type="NCBI Taxonomy" id="1178778"/>
    <lineage>
        <taxon>Bacteria</taxon>
        <taxon>Pseudomonadati</taxon>
        <taxon>Bacteroidota</taxon>
        <taxon>Flavobacteriia</taxon>
        <taxon>Flavobacteriales</taxon>
        <taxon>Flavobacteriaceae</taxon>
        <taxon>Maribacter</taxon>
    </lineage>
</organism>
<feature type="transmembrane region" description="Helical" evidence="1">
    <location>
        <begin position="39"/>
        <end position="57"/>
    </location>
</feature>
<keyword evidence="1" id="KW-0812">Transmembrane</keyword>
<keyword evidence="1" id="KW-1133">Transmembrane helix</keyword>
<protein>
    <submittedName>
        <fullName evidence="2">Uncharacterized protein</fullName>
    </submittedName>
</protein>
<feature type="transmembrane region" description="Helical" evidence="1">
    <location>
        <begin position="12"/>
        <end position="32"/>
    </location>
</feature>
<feature type="transmembrane region" description="Helical" evidence="1">
    <location>
        <begin position="167"/>
        <end position="191"/>
    </location>
</feature>